<keyword evidence="1" id="KW-0479">Metal-binding</keyword>
<dbReference type="Pfam" id="PF13669">
    <property type="entry name" value="Glyoxalase_4"/>
    <property type="match status" value="1"/>
</dbReference>
<protein>
    <submittedName>
        <fullName evidence="3">4-hydroxyphenylpyruvate dioxygenase</fullName>
    </submittedName>
</protein>
<organism evidence="3 4">
    <name type="scientific">Streptomyces rhizosphaericus</name>
    <dbReference type="NCBI Taxonomy" id="114699"/>
    <lineage>
        <taxon>Bacteria</taxon>
        <taxon>Bacillati</taxon>
        <taxon>Actinomycetota</taxon>
        <taxon>Actinomycetes</taxon>
        <taxon>Kitasatosporales</taxon>
        <taxon>Streptomycetaceae</taxon>
        <taxon>Streptomyces</taxon>
        <taxon>Streptomyces violaceusniger group</taxon>
    </lineage>
</organism>
<dbReference type="PIRSF" id="PIRSF009283">
    <property type="entry name" value="HPP_dOase"/>
    <property type="match status" value="1"/>
</dbReference>
<reference evidence="3 4" key="1">
    <citation type="journal article" date="2019" name="Int. J. Syst. Evol. Microbiol.">
        <title>The Global Catalogue of Microorganisms (GCM) 10K type strain sequencing project: providing services to taxonomists for standard genome sequencing and annotation.</title>
        <authorList>
            <consortium name="The Broad Institute Genomics Platform"/>
            <consortium name="The Broad Institute Genome Sequencing Center for Infectious Disease"/>
            <person name="Wu L."/>
            <person name="Ma J."/>
        </authorList>
    </citation>
    <scope>NUCLEOTIDE SEQUENCE [LARGE SCALE GENOMIC DNA]</scope>
    <source>
        <strain evidence="3 4">JCM 11444</strain>
    </source>
</reference>
<dbReference type="PANTHER" id="PTHR11959">
    <property type="entry name" value="4-HYDROXYPHENYLPYRUVATE DIOXYGENASE"/>
    <property type="match status" value="1"/>
</dbReference>
<evidence type="ECO:0000259" key="2">
    <source>
        <dbReference type="PROSITE" id="PS51819"/>
    </source>
</evidence>
<evidence type="ECO:0000256" key="1">
    <source>
        <dbReference type="ARBA" id="ARBA00022723"/>
    </source>
</evidence>
<dbReference type="InterPro" id="IPR041736">
    <property type="entry name" value="4OHPhenylPyrv_dOase_N"/>
</dbReference>
<dbReference type="InterPro" id="IPR037523">
    <property type="entry name" value="VOC_core"/>
</dbReference>
<evidence type="ECO:0000313" key="4">
    <source>
        <dbReference type="Proteomes" id="UP001500418"/>
    </source>
</evidence>
<keyword evidence="3" id="KW-0560">Oxidoreductase</keyword>
<dbReference type="Pfam" id="PF00903">
    <property type="entry name" value="Glyoxalase"/>
    <property type="match status" value="1"/>
</dbReference>
<sequence>MRNSPKAAEPLADLAIDYVELYVENLDTSAFQWVDRYAFTIVGSGGSADHRSLALRHGRITLVLTQATSDRHPASAYVLSHGDGVADIALRTADVRAAFEAAVANGAGVHRQPARHTGDGPSVTAAVHGFGDVVHTLVERAPDTGPGLPAGFVPMDGEEQPDGPGAGAGLAEVGPAEVSPAEVSPTEVSPAEVSLAEVGLLDIDHIAVCLGTGGLGPAVAYYQQALGFRDVFAEHIVVGAQAMHSKVVQSPSGTVTLTLIEPDDTALPGQIDEFLKSHQGSGVQHLAFSSHDAVGSVRAMSDRGVTFLSTPDAYYDLLGERIDLSPRRLADLRATGVLADEDHDGQLFQIFTASTHPRHTLFYEVIERQGAQTFGSANIKALYEAVELERTGQRDFRR</sequence>
<name>A0ABN1NTR0_9ACTN</name>
<gene>
    <name evidence="3" type="primary">hppD_1</name>
    <name evidence="3" type="ORF">GCM10009575_003780</name>
</gene>
<dbReference type="InterPro" id="IPR004360">
    <property type="entry name" value="Glyas_Fos-R_dOase_dom"/>
</dbReference>
<comment type="caution">
    <text evidence="3">The sequence shown here is derived from an EMBL/GenBank/DDBJ whole genome shotgun (WGS) entry which is preliminary data.</text>
</comment>
<dbReference type="CDD" id="cd07250">
    <property type="entry name" value="HPPD_C_like"/>
    <property type="match status" value="1"/>
</dbReference>
<dbReference type="InterPro" id="IPR041735">
    <property type="entry name" value="4OHPhenylPyrv_dOase_C"/>
</dbReference>
<keyword evidence="4" id="KW-1185">Reference proteome</keyword>
<dbReference type="CDD" id="cd08342">
    <property type="entry name" value="HPPD_N_like"/>
    <property type="match status" value="1"/>
</dbReference>
<dbReference type="InterPro" id="IPR005956">
    <property type="entry name" value="4OHPhenylPyrv_dOase"/>
</dbReference>
<accession>A0ABN1NTR0</accession>
<keyword evidence="3" id="KW-0223">Dioxygenase</keyword>
<dbReference type="EMBL" id="BAAAID010000002">
    <property type="protein sequence ID" value="GAA0915918.1"/>
    <property type="molecule type" value="Genomic_DNA"/>
</dbReference>
<dbReference type="Proteomes" id="UP001500418">
    <property type="component" value="Unassembled WGS sequence"/>
</dbReference>
<dbReference type="GO" id="GO:0051213">
    <property type="term" value="F:dioxygenase activity"/>
    <property type="evidence" value="ECO:0007669"/>
    <property type="project" value="UniProtKB-KW"/>
</dbReference>
<feature type="domain" description="VOC" evidence="2">
    <location>
        <begin position="202"/>
        <end position="353"/>
    </location>
</feature>
<feature type="domain" description="VOC" evidence="2">
    <location>
        <begin position="15"/>
        <end position="140"/>
    </location>
</feature>
<dbReference type="PROSITE" id="PS51819">
    <property type="entry name" value="VOC"/>
    <property type="match status" value="2"/>
</dbReference>
<evidence type="ECO:0000313" key="3">
    <source>
        <dbReference type="EMBL" id="GAA0915918.1"/>
    </source>
</evidence>
<proteinExistence type="predicted"/>
<dbReference type="PANTHER" id="PTHR11959:SF1">
    <property type="entry name" value="4-HYDROXYPHENYLPYRUVATE DIOXYGENASE"/>
    <property type="match status" value="1"/>
</dbReference>